<evidence type="ECO:0000256" key="6">
    <source>
        <dbReference type="ARBA" id="ARBA00022723"/>
    </source>
</evidence>
<dbReference type="GO" id="GO:0004222">
    <property type="term" value="F:metalloendopeptidase activity"/>
    <property type="evidence" value="ECO:0007669"/>
    <property type="project" value="InterPro"/>
</dbReference>
<sequence>MDTSSSTGSSSSDLPTFERWRRKFSMITGLGGTQEERTADMETYHHSRCEKWKKELMTYSPAVVFMMKHLKLNGCNVSSDDIVCAPCNVNRAGGFSPEAGAVVLCQGKFLSKNHMEDTIVHELVHMYDHVKFKVDWNNLRHHACSEMESGGNARIRVVLETAPGGFFSPTLAREVAYLVFRLPPGPLASFVLDVLVEPPRSLVPSFIPGSFAIPQKLQQRPLFNMFAQLGLLSALVLAPLASALTLQTPVDWHSSSQVNISWASTPTDPTFSLQLANTDEFHDTFSIANNLNPSANFASFQLGVVPAGSYTLRAINITNEGQIYDETPSFQILAPVSTTASSTTSTSAATSGTNSATGTGSSTLTVSAASTSGFGVTVSNTATGSNTASNTASGTASSDTAVPSNFNGSGNGAASLPRLAPWALAALGVLAGAAAVL</sequence>
<dbReference type="Proteomes" id="UP001215151">
    <property type="component" value="Unassembled WGS sequence"/>
</dbReference>
<dbReference type="GO" id="GO:0033615">
    <property type="term" value="P:mitochondrial proton-transporting ATP synthase complex assembly"/>
    <property type="evidence" value="ECO:0007669"/>
    <property type="project" value="TreeGrafter"/>
</dbReference>
<keyword evidence="7" id="KW-0378">Hydrolase</keyword>
<evidence type="ECO:0000256" key="2">
    <source>
        <dbReference type="ARBA" id="ARBA00009915"/>
    </source>
</evidence>
<protein>
    <recommendedName>
        <fullName evidence="4">Mitochondrial inner membrane protease ATP23</fullName>
    </recommendedName>
    <alternativeName>
        <fullName evidence="3">Mitochondrial inner membrane protease atp23</fullName>
    </alternativeName>
</protein>
<evidence type="ECO:0000256" key="3">
    <source>
        <dbReference type="ARBA" id="ARBA00014312"/>
    </source>
</evidence>
<keyword evidence="11" id="KW-1185">Reference proteome</keyword>
<evidence type="ECO:0000256" key="1">
    <source>
        <dbReference type="ARBA" id="ARBA00004137"/>
    </source>
</evidence>
<comment type="caution">
    <text evidence="10">The sequence shown here is derived from an EMBL/GenBank/DDBJ whole genome shotgun (WGS) entry which is preliminary data.</text>
</comment>
<evidence type="ECO:0000256" key="7">
    <source>
        <dbReference type="ARBA" id="ARBA00022801"/>
    </source>
</evidence>
<evidence type="ECO:0000256" key="9">
    <source>
        <dbReference type="SAM" id="MobiDB-lite"/>
    </source>
</evidence>
<dbReference type="GO" id="GO:0034982">
    <property type="term" value="P:mitochondrial protein processing"/>
    <property type="evidence" value="ECO:0007669"/>
    <property type="project" value="TreeGrafter"/>
</dbReference>
<name>A0AAD7XGU5_9APHY</name>
<proteinExistence type="inferred from homology"/>
<dbReference type="AlphaFoldDB" id="A0AAD7XGU5"/>
<keyword evidence="6" id="KW-0479">Metal-binding</keyword>
<dbReference type="InterPro" id="IPR019165">
    <property type="entry name" value="Peptidase_M76_ATP23"/>
</dbReference>
<dbReference type="Pfam" id="PF09768">
    <property type="entry name" value="Peptidase_M76"/>
    <property type="match status" value="1"/>
</dbReference>
<gene>
    <name evidence="10" type="ORF">ONZ51_g2277</name>
</gene>
<reference evidence="10" key="1">
    <citation type="submission" date="2022-11" db="EMBL/GenBank/DDBJ databases">
        <title>Genome Sequence of Cubamyces cubensis.</title>
        <authorList>
            <person name="Buettner E."/>
        </authorList>
    </citation>
    <scope>NUCLEOTIDE SEQUENCE</scope>
    <source>
        <strain evidence="10">MPL-01</strain>
    </source>
</reference>
<dbReference type="GO" id="GO:0046872">
    <property type="term" value="F:metal ion binding"/>
    <property type="evidence" value="ECO:0007669"/>
    <property type="project" value="UniProtKB-KW"/>
</dbReference>
<keyword evidence="8" id="KW-0482">Metalloprotease</keyword>
<evidence type="ECO:0000256" key="8">
    <source>
        <dbReference type="ARBA" id="ARBA00023049"/>
    </source>
</evidence>
<accession>A0AAD7XGU5</accession>
<keyword evidence="5" id="KW-0645">Protease</keyword>
<dbReference type="EMBL" id="JAPEVG010000035">
    <property type="protein sequence ID" value="KAJ8494509.1"/>
    <property type="molecule type" value="Genomic_DNA"/>
</dbReference>
<dbReference type="PANTHER" id="PTHR21711:SF0">
    <property type="entry name" value="MITOCHONDRIAL INNER MEMBRANE PROTEASE ATP23 HOMOLOG"/>
    <property type="match status" value="1"/>
</dbReference>
<dbReference type="GO" id="GO:0005743">
    <property type="term" value="C:mitochondrial inner membrane"/>
    <property type="evidence" value="ECO:0007669"/>
    <property type="project" value="UniProtKB-SubCell"/>
</dbReference>
<evidence type="ECO:0000256" key="4">
    <source>
        <dbReference type="ARBA" id="ARBA00014615"/>
    </source>
</evidence>
<comment type="subcellular location">
    <subcellularLocation>
        <location evidence="1">Mitochondrion inner membrane</location>
        <topology evidence="1">Peripheral membrane protein</topology>
        <orientation evidence="1">Intermembrane side</orientation>
    </subcellularLocation>
</comment>
<evidence type="ECO:0000313" key="11">
    <source>
        <dbReference type="Proteomes" id="UP001215151"/>
    </source>
</evidence>
<evidence type="ECO:0000256" key="5">
    <source>
        <dbReference type="ARBA" id="ARBA00022670"/>
    </source>
</evidence>
<comment type="similarity">
    <text evidence="2">Belongs to the peptidase M76 family.</text>
</comment>
<dbReference type="PANTHER" id="PTHR21711">
    <property type="entry name" value="MITOCHONDRIAL INNER MEMBRANE PROTEASE"/>
    <property type="match status" value="1"/>
</dbReference>
<evidence type="ECO:0000313" key="10">
    <source>
        <dbReference type="EMBL" id="KAJ8494509.1"/>
    </source>
</evidence>
<feature type="region of interest" description="Disordered" evidence="9">
    <location>
        <begin position="342"/>
        <end position="362"/>
    </location>
</feature>
<organism evidence="10 11">
    <name type="scientific">Trametes cubensis</name>
    <dbReference type="NCBI Taxonomy" id="1111947"/>
    <lineage>
        <taxon>Eukaryota</taxon>
        <taxon>Fungi</taxon>
        <taxon>Dikarya</taxon>
        <taxon>Basidiomycota</taxon>
        <taxon>Agaricomycotina</taxon>
        <taxon>Agaricomycetes</taxon>
        <taxon>Polyporales</taxon>
        <taxon>Polyporaceae</taxon>
        <taxon>Trametes</taxon>
    </lineage>
</organism>